<evidence type="ECO:0000313" key="4">
    <source>
        <dbReference type="Proteomes" id="UP000267017"/>
    </source>
</evidence>
<comment type="caution">
    <text evidence="3">The sequence shown here is derived from an EMBL/GenBank/DDBJ whole genome shotgun (WGS) entry which is preliminary data.</text>
</comment>
<keyword evidence="4" id="KW-1185">Reference proteome</keyword>
<keyword evidence="2" id="KW-0472">Membrane</keyword>
<evidence type="ECO:0008006" key="5">
    <source>
        <dbReference type="Google" id="ProtNLM"/>
    </source>
</evidence>
<evidence type="ECO:0000256" key="1">
    <source>
        <dbReference type="SAM" id="MobiDB-lite"/>
    </source>
</evidence>
<dbReference type="Proteomes" id="UP000267017">
    <property type="component" value="Unassembled WGS sequence"/>
</dbReference>
<name>A0A3P3U9E4_9BACL</name>
<organism evidence="3 4">
    <name type="scientific">Paenibacillus oralis</name>
    <dbReference type="NCBI Taxonomy" id="2490856"/>
    <lineage>
        <taxon>Bacteria</taxon>
        <taxon>Bacillati</taxon>
        <taxon>Bacillota</taxon>
        <taxon>Bacilli</taxon>
        <taxon>Bacillales</taxon>
        <taxon>Paenibacillaceae</taxon>
        <taxon>Paenibacillus</taxon>
    </lineage>
</organism>
<feature type="region of interest" description="Disordered" evidence="1">
    <location>
        <begin position="193"/>
        <end position="212"/>
    </location>
</feature>
<reference evidence="3 4" key="1">
    <citation type="submission" date="2018-11" db="EMBL/GenBank/DDBJ databases">
        <title>Genome sequencing of Paenibacillus sp. KCOM 3021 (= ChDC PVNT-B20).</title>
        <authorList>
            <person name="Kook J.-K."/>
            <person name="Park S.-N."/>
            <person name="Lim Y.K."/>
        </authorList>
    </citation>
    <scope>NUCLEOTIDE SEQUENCE [LARGE SCALE GENOMIC DNA]</scope>
    <source>
        <strain evidence="3 4">KCOM 3021</strain>
    </source>
</reference>
<keyword evidence="2" id="KW-0812">Transmembrane</keyword>
<dbReference type="OrthoDB" id="2575295at2"/>
<sequence>MKSYMALQTICIIVIILTVCIIVTGCSGSRETKEKRVKKELAQIAQIYVMEKYGMNDAKVVEVKLSYAGLNGPIPVFKREVPKSGAVTLESNGTSFRVLAGPTWNRYSDEFKNVLSDNYQTERIKADIKEQLIDKFKVTDEYYVQKYSISSELDHGGIDYFTLEQKYDGDLETFLKGGNFGLELEVFFKGGKANQDQPRKRYGTVESERKPF</sequence>
<dbReference type="PROSITE" id="PS51257">
    <property type="entry name" value="PROKAR_LIPOPROTEIN"/>
    <property type="match status" value="1"/>
</dbReference>
<protein>
    <recommendedName>
        <fullName evidence="5">Lipoprotein</fullName>
    </recommendedName>
</protein>
<feature type="transmembrane region" description="Helical" evidence="2">
    <location>
        <begin position="6"/>
        <end position="26"/>
    </location>
</feature>
<keyword evidence="2" id="KW-1133">Transmembrane helix</keyword>
<evidence type="ECO:0000313" key="3">
    <source>
        <dbReference type="EMBL" id="RRJ66972.1"/>
    </source>
</evidence>
<dbReference type="AlphaFoldDB" id="A0A3P3U9E4"/>
<gene>
    <name evidence="3" type="ORF">EHV15_31630</name>
</gene>
<proteinExistence type="predicted"/>
<dbReference type="RefSeq" id="WP_128634754.1">
    <property type="nucleotide sequence ID" value="NZ_RRCN01000001.1"/>
</dbReference>
<dbReference type="EMBL" id="RRCN01000001">
    <property type="protein sequence ID" value="RRJ66972.1"/>
    <property type="molecule type" value="Genomic_DNA"/>
</dbReference>
<evidence type="ECO:0000256" key="2">
    <source>
        <dbReference type="SAM" id="Phobius"/>
    </source>
</evidence>
<accession>A0A3P3U9E4</accession>